<name>A0A1N6TRR9_9ACTN</name>
<reference evidence="2" key="1">
    <citation type="submission" date="2017-01" db="EMBL/GenBank/DDBJ databases">
        <authorList>
            <person name="Varghese N."/>
            <person name="Submissions S."/>
        </authorList>
    </citation>
    <scope>NUCLEOTIDE SEQUENCE [LARGE SCALE GENOMIC DNA]</scope>
    <source>
        <strain evidence="2">ATCC 12950</strain>
    </source>
</reference>
<sequence>MSWMKIDPVSRWGNRNTFSGRGSVNRTIRFLTEPQLGLFLNVGLRGDAPADPRSRPAYPERDYSFGLLLLATGLRREEGALLLDAEIPTPENMPPGGVHPLTRYGKGGRPRTIYATIELVHAIDIHRSTEREAIIRAAQRRLRRMRRNDELSMVDKVVADRDSRYLSVSGHAIPLELLDDERRARAACPLFVIPMDL</sequence>
<dbReference type="RefSeq" id="WP_076433038.1">
    <property type="nucleotide sequence ID" value="NZ_FTNI01000002.1"/>
</dbReference>
<evidence type="ECO:0000313" key="2">
    <source>
        <dbReference type="Proteomes" id="UP000186096"/>
    </source>
</evidence>
<dbReference type="GO" id="GO:0003677">
    <property type="term" value="F:DNA binding"/>
    <property type="evidence" value="ECO:0007669"/>
    <property type="project" value="InterPro"/>
</dbReference>
<organism evidence="1 2">
    <name type="scientific">Microbispora rosea</name>
    <dbReference type="NCBI Taxonomy" id="58117"/>
    <lineage>
        <taxon>Bacteria</taxon>
        <taxon>Bacillati</taxon>
        <taxon>Actinomycetota</taxon>
        <taxon>Actinomycetes</taxon>
        <taxon>Streptosporangiales</taxon>
        <taxon>Streptosporangiaceae</taxon>
        <taxon>Microbispora</taxon>
    </lineage>
</organism>
<evidence type="ECO:0008006" key="3">
    <source>
        <dbReference type="Google" id="ProtNLM"/>
    </source>
</evidence>
<dbReference type="Proteomes" id="UP000186096">
    <property type="component" value="Unassembled WGS sequence"/>
</dbReference>
<dbReference type="OrthoDB" id="4020134at2"/>
<dbReference type="InterPro" id="IPR011010">
    <property type="entry name" value="DNA_brk_join_enz"/>
</dbReference>
<gene>
    <name evidence="1" type="ORF">SAMN05421833_102457</name>
</gene>
<dbReference type="EMBL" id="FTNI01000002">
    <property type="protein sequence ID" value="SIQ56041.1"/>
    <property type="molecule type" value="Genomic_DNA"/>
</dbReference>
<proteinExistence type="predicted"/>
<accession>A0A1N6TRR9</accession>
<protein>
    <recommendedName>
        <fullName evidence="3">Phage integrase family protein</fullName>
    </recommendedName>
</protein>
<evidence type="ECO:0000313" key="1">
    <source>
        <dbReference type="EMBL" id="SIQ56041.1"/>
    </source>
</evidence>
<dbReference type="STRING" id="58117.SAMN05421833_102457"/>
<dbReference type="SUPFAM" id="SSF56349">
    <property type="entry name" value="DNA breaking-rejoining enzymes"/>
    <property type="match status" value="1"/>
</dbReference>
<keyword evidence="2" id="KW-1185">Reference proteome</keyword>
<dbReference type="AlphaFoldDB" id="A0A1N6TRR9"/>